<dbReference type="GO" id="GO:0016407">
    <property type="term" value="F:acetyltransferase activity"/>
    <property type="evidence" value="ECO:0007669"/>
    <property type="project" value="InterPro"/>
</dbReference>
<proteinExistence type="inferred from homology"/>
<dbReference type="OrthoDB" id="27035at2759"/>
<keyword evidence="3" id="KW-0012">Acyltransferase</keyword>
<dbReference type="GeneID" id="14882930"/>
<dbReference type="PROSITE" id="PS00101">
    <property type="entry name" value="HEXAPEP_TRANSFERASES"/>
    <property type="match status" value="1"/>
</dbReference>
<name>A0A0A1TUV9_ENTIV</name>
<dbReference type="SUPFAM" id="SSF51161">
    <property type="entry name" value="Trimeric LpxA-like enzymes"/>
    <property type="match status" value="1"/>
</dbReference>
<evidence type="ECO:0000256" key="3">
    <source>
        <dbReference type="ARBA" id="ARBA00023315"/>
    </source>
</evidence>
<dbReference type="FunFam" id="2.160.10.10:FF:000025">
    <property type="entry name" value="Hexapeptide-repeat containing-acetyltransferase"/>
    <property type="match status" value="1"/>
</dbReference>
<gene>
    <name evidence="5" type="ORF">EIN_243890</name>
</gene>
<dbReference type="VEuPathDB" id="AmoebaDB:EIN_243890"/>
<keyword evidence="2" id="KW-0808">Transferase</keyword>
<dbReference type="Gene3D" id="2.160.10.10">
    <property type="entry name" value="Hexapeptide repeat proteins"/>
    <property type="match status" value="1"/>
</dbReference>
<dbReference type="InterPro" id="IPR011004">
    <property type="entry name" value="Trimer_LpxA-like_sf"/>
</dbReference>
<comment type="similarity">
    <text evidence="1">Belongs to the transferase hexapeptide repeat family.</text>
</comment>
<dbReference type="InterPro" id="IPR018357">
    <property type="entry name" value="Hexapep_transf_CS"/>
</dbReference>
<dbReference type="OMA" id="GSPCRVK"/>
<dbReference type="KEGG" id="eiv:EIN_243890"/>
<dbReference type="PANTHER" id="PTHR23416">
    <property type="entry name" value="SIALIC ACID SYNTHASE-RELATED"/>
    <property type="match status" value="1"/>
</dbReference>
<sequence>MAEHIPTERELMLTGKLYDSTVPDLINERRVCNEKIIAFNNEPKEEKRDVILRELLGACGENVTFLPPFHCDYGKYIQVGSTTFANYNLVVLDANPVYIGSHVLIGPNVTILAGTHPTDPTIRNSLLEYGFPTRIKDGAWIGTGAIIMPNITIGENSVVGAGSVVTKDVPDNTVVAGNPARVIRKVETHPGWTTQDRNVPIK</sequence>
<evidence type="ECO:0000256" key="2">
    <source>
        <dbReference type="ARBA" id="ARBA00022679"/>
    </source>
</evidence>
<feature type="domain" description="Maltose/galactoside acetyltransferase" evidence="4">
    <location>
        <begin position="9"/>
        <end position="61"/>
    </location>
</feature>
<dbReference type="SMART" id="SM01266">
    <property type="entry name" value="Mac"/>
    <property type="match status" value="1"/>
</dbReference>
<dbReference type="RefSeq" id="XP_004183294.1">
    <property type="nucleotide sequence ID" value="XM_004183246.1"/>
</dbReference>
<accession>A0A0A1TUV9</accession>
<reference evidence="5 6" key="1">
    <citation type="submission" date="2012-10" db="EMBL/GenBank/DDBJ databases">
        <authorList>
            <person name="Zafar N."/>
            <person name="Inman J."/>
            <person name="Hall N."/>
            <person name="Lorenzi H."/>
            <person name="Caler E."/>
        </authorList>
    </citation>
    <scope>NUCLEOTIDE SEQUENCE [LARGE SCALE GENOMIC DNA]</scope>
    <source>
        <strain evidence="5 6">IP1</strain>
    </source>
</reference>
<dbReference type="Pfam" id="PF00132">
    <property type="entry name" value="Hexapep"/>
    <property type="match status" value="1"/>
</dbReference>
<evidence type="ECO:0000259" key="4">
    <source>
        <dbReference type="SMART" id="SM01266"/>
    </source>
</evidence>
<dbReference type="GO" id="GO:0008374">
    <property type="term" value="F:O-acyltransferase activity"/>
    <property type="evidence" value="ECO:0007669"/>
    <property type="project" value="TreeGrafter"/>
</dbReference>
<evidence type="ECO:0000313" key="5">
    <source>
        <dbReference type="EMBL" id="ELP83948.1"/>
    </source>
</evidence>
<dbReference type="AlphaFoldDB" id="A0A0A1TUV9"/>
<dbReference type="PANTHER" id="PTHR23416:SF23">
    <property type="entry name" value="ACETYLTRANSFERASE C18B11.09C-RELATED"/>
    <property type="match status" value="1"/>
</dbReference>
<protein>
    <recommendedName>
        <fullName evidence="4">Maltose/galactoside acetyltransferase domain-containing protein</fullName>
    </recommendedName>
</protein>
<evidence type="ECO:0000256" key="1">
    <source>
        <dbReference type="ARBA" id="ARBA00007274"/>
    </source>
</evidence>
<dbReference type="CDD" id="cd03357">
    <property type="entry name" value="LbH_MAT_GAT"/>
    <property type="match status" value="1"/>
</dbReference>
<organism evidence="5 6">
    <name type="scientific">Entamoeba invadens IP1</name>
    <dbReference type="NCBI Taxonomy" id="370355"/>
    <lineage>
        <taxon>Eukaryota</taxon>
        <taxon>Amoebozoa</taxon>
        <taxon>Evosea</taxon>
        <taxon>Archamoebae</taxon>
        <taxon>Mastigamoebida</taxon>
        <taxon>Entamoebidae</taxon>
        <taxon>Entamoeba</taxon>
    </lineage>
</organism>
<dbReference type="Pfam" id="PF12464">
    <property type="entry name" value="Mac"/>
    <property type="match status" value="1"/>
</dbReference>
<dbReference type="InterPro" id="IPR051159">
    <property type="entry name" value="Hexapeptide_acetyltransf"/>
</dbReference>
<keyword evidence="6" id="KW-1185">Reference proteome</keyword>
<evidence type="ECO:0000313" key="6">
    <source>
        <dbReference type="Proteomes" id="UP000014680"/>
    </source>
</evidence>
<dbReference type="InterPro" id="IPR024688">
    <property type="entry name" value="Mac_dom"/>
</dbReference>
<dbReference type="Proteomes" id="UP000014680">
    <property type="component" value="Unassembled WGS sequence"/>
</dbReference>
<dbReference type="InterPro" id="IPR001451">
    <property type="entry name" value="Hexapep"/>
</dbReference>
<dbReference type="EMBL" id="KB207198">
    <property type="protein sequence ID" value="ELP83948.1"/>
    <property type="molecule type" value="Genomic_DNA"/>
</dbReference>